<dbReference type="Proteomes" id="UP001345219">
    <property type="component" value="Chromosome 2"/>
</dbReference>
<evidence type="ECO:0000313" key="1">
    <source>
        <dbReference type="EMBL" id="KAK4754511.1"/>
    </source>
</evidence>
<organism evidence="1 2">
    <name type="scientific">Trapa incisa</name>
    <dbReference type="NCBI Taxonomy" id="236973"/>
    <lineage>
        <taxon>Eukaryota</taxon>
        <taxon>Viridiplantae</taxon>
        <taxon>Streptophyta</taxon>
        <taxon>Embryophyta</taxon>
        <taxon>Tracheophyta</taxon>
        <taxon>Spermatophyta</taxon>
        <taxon>Magnoliopsida</taxon>
        <taxon>eudicotyledons</taxon>
        <taxon>Gunneridae</taxon>
        <taxon>Pentapetalae</taxon>
        <taxon>rosids</taxon>
        <taxon>malvids</taxon>
        <taxon>Myrtales</taxon>
        <taxon>Lythraceae</taxon>
        <taxon>Trapa</taxon>
    </lineage>
</organism>
<dbReference type="AlphaFoldDB" id="A0AAN7JUX9"/>
<gene>
    <name evidence="1" type="ORF">SAY87_002615</name>
</gene>
<evidence type="ECO:0000313" key="2">
    <source>
        <dbReference type="Proteomes" id="UP001345219"/>
    </source>
</evidence>
<reference evidence="1 2" key="1">
    <citation type="journal article" date="2023" name="Hortic Res">
        <title>Pangenome of water caltrop reveals structural variations and asymmetric subgenome divergence after allopolyploidization.</title>
        <authorList>
            <person name="Zhang X."/>
            <person name="Chen Y."/>
            <person name="Wang L."/>
            <person name="Yuan Y."/>
            <person name="Fang M."/>
            <person name="Shi L."/>
            <person name="Lu R."/>
            <person name="Comes H.P."/>
            <person name="Ma Y."/>
            <person name="Chen Y."/>
            <person name="Huang G."/>
            <person name="Zhou Y."/>
            <person name="Zheng Z."/>
            <person name="Qiu Y."/>
        </authorList>
    </citation>
    <scope>NUCLEOTIDE SEQUENCE [LARGE SCALE GENOMIC DNA]</scope>
    <source>
        <tissue evidence="1">Roots</tissue>
    </source>
</reference>
<protein>
    <submittedName>
        <fullName evidence="1">Uncharacterized protein</fullName>
    </submittedName>
</protein>
<proteinExistence type="predicted"/>
<comment type="caution">
    <text evidence="1">The sequence shown here is derived from an EMBL/GenBank/DDBJ whole genome shotgun (WGS) entry which is preliminary data.</text>
</comment>
<keyword evidence="2" id="KW-1185">Reference proteome</keyword>
<dbReference type="EMBL" id="JAXIOK010000015">
    <property type="protein sequence ID" value="KAK4754511.1"/>
    <property type="molecule type" value="Genomic_DNA"/>
</dbReference>
<sequence length="61" mass="6843">MSAQLGHSLFHLPRVHMESVDFTLHAVALEILSSQVIVPFCISRLAIGISLFELFRDKHLA</sequence>
<name>A0AAN7JUX9_9MYRT</name>
<accession>A0AAN7JUX9</accession>